<dbReference type="EMBL" id="JBDLOB010000009">
    <property type="protein sequence ID" value="MEN8626803.1"/>
    <property type="molecule type" value="Genomic_DNA"/>
</dbReference>
<dbReference type="InterPro" id="IPR011060">
    <property type="entry name" value="RibuloseP-bd_barrel"/>
</dbReference>
<dbReference type="Pfam" id="PF00697">
    <property type="entry name" value="PRAI"/>
    <property type="match status" value="1"/>
</dbReference>
<comment type="similarity">
    <text evidence="9">Belongs to the TrpF family.</text>
</comment>
<dbReference type="InterPro" id="IPR044643">
    <property type="entry name" value="TrpF_fam"/>
</dbReference>
<gene>
    <name evidence="9" type="primary">trpF</name>
    <name evidence="11" type="ORF">ABFV72_12355</name>
</gene>
<evidence type="ECO:0000256" key="5">
    <source>
        <dbReference type="ARBA" id="ARBA00022605"/>
    </source>
</evidence>
<feature type="domain" description="N-(5'phosphoribosyl) anthranilate isomerase (PRAI)" evidence="10">
    <location>
        <begin position="14"/>
        <end position="217"/>
    </location>
</feature>
<evidence type="ECO:0000256" key="4">
    <source>
        <dbReference type="ARBA" id="ARBA00022272"/>
    </source>
</evidence>
<comment type="caution">
    <text evidence="11">The sequence shown here is derived from an EMBL/GenBank/DDBJ whole genome shotgun (WGS) entry which is preliminary data.</text>
</comment>
<keyword evidence="6 9" id="KW-0822">Tryptophan biosynthesis</keyword>
<dbReference type="PANTHER" id="PTHR42894">
    <property type="entry name" value="N-(5'-PHOSPHORIBOSYL)ANTHRANILATE ISOMERASE"/>
    <property type="match status" value="1"/>
</dbReference>
<dbReference type="HAMAP" id="MF_00135">
    <property type="entry name" value="PRAI"/>
    <property type="match status" value="1"/>
</dbReference>
<evidence type="ECO:0000256" key="9">
    <source>
        <dbReference type="HAMAP-Rule" id="MF_00135"/>
    </source>
</evidence>
<dbReference type="SUPFAM" id="SSF51366">
    <property type="entry name" value="Ribulose-phoshate binding barrel"/>
    <property type="match status" value="1"/>
</dbReference>
<keyword evidence="5 9" id="KW-0028">Amino-acid biosynthesis</keyword>
<dbReference type="NCBIfam" id="NF002298">
    <property type="entry name" value="PRK01222.1-4"/>
    <property type="match status" value="1"/>
</dbReference>
<evidence type="ECO:0000256" key="7">
    <source>
        <dbReference type="ARBA" id="ARBA00023141"/>
    </source>
</evidence>
<keyword evidence="8 9" id="KW-0413">Isomerase</keyword>
<dbReference type="Gene3D" id="3.20.20.70">
    <property type="entry name" value="Aldolase class I"/>
    <property type="match status" value="1"/>
</dbReference>
<evidence type="ECO:0000256" key="8">
    <source>
        <dbReference type="ARBA" id="ARBA00023235"/>
    </source>
</evidence>
<dbReference type="EC" id="5.3.1.24" evidence="3 9"/>
<sequence>MQHHETQGHKMHVKFCGFTQLSDIQTAAQLGADAVGLVFYPPSPRAVTIAQAQTLSAAVPAFVSVVALVVNMPKDELINLASNVSFDIIQFHGDETPEQCQQLAGMVNKRWIKALRINTEQDSLDSVRAQINQFATAGASSILLDAYHQHKYGGTGARFDWSLIPHNSALPIVLAGGLDADNVAATLDLPIYGVDVSGGIEVDKGKKDAAKMRAFMKAVKRDRWQNATVTGAI</sequence>
<evidence type="ECO:0000256" key="2">
    <source>
        <dbReference type="ARBA" id="ARBA00004664"/>
    </source>
</evidence>
<dbReference type="NCBIfam" id="NF002299">
    <property type="entry name" value="PRK01222.1-6"/>
    <property type="match status" value="1"/>
</dbReference>
<accession>A0ABV0D8Z0</accession>
<protein>
    <recommendedName>
        <fullName evidence="4 9">N-(5'-phosphoribosyl)anthranilate isomerase</fullName>
        <shortName evidence="9">PRAI</shortName>
        <ecNumber evidence="3 9">5.3.1.24</ecNumber>
    </recommendedName>
</protein>
<evidence type="ECO:0000313" key="11">
    <source>
        <dbReference type="EMBL" id="MEN8626803.1"/>
    </source>
</evidence>
<dbReference type="PANTHER" id="PTHR42894:SF1">
    <property type="entry name" value="N-(5'-PHOSPHORIBOSYL)ANTHRANILATE ISOMERASE"/>
    <property type="match status" value="1"/>
</dbReference>
<keyword evidence="12" id="KW-1185">Reference proteome</keyword>
<evidence type="ECO:0000313" key="12">
    <source>
        <dbReference type="Proteomes" id="UP001414441"/>
    </source>
</evidence>
<dbReference type="GO" id="GO:0004640">
    <property type="term" value="F:phosphoribosylanthranilate isomerase activity"/>
    <property type="evidence" value="ECO:0007669"/>
    <property type="project" value="UniProtKB-EC"/>
</dbReference>
<evidence type="ECO:0000256" key="3">
    <source>
        <dbReference type="ARBA" id="ARBA00012572"/>
    </source>
</evidence>
<dbReference type="Proteomes" id="UP001414441">
    <property type="component" value="Unassembled WGS sequence"/>
</dbReference>
<dbReference type="RefSeq" id="WP_347164009.1">
    <property type="nucleotide sequence ID" value="NZ_JBDLOB010000009.1"/>
</dbReference>
<reference evidence="11 12" key="1">
    <citation type="submission" date="2024-05" db="EMBL/GenBank/DDBJ databases">
        <title>Genome sequencing of Marine Estuary Bacteria, Pseudoalteromonas distincta strain FA, Psychrobacter proteolyticus strain EA, and Shewanella baltica strain CA.</title>
        <authorList>
            <person name="Dieffenbach S.A."/>
            <person name="Maclea K.S."/>
        </authorList>
    </citation>
    <scope>NUCLEOTIDE SEQUENCE [LARGE SCALE GENOMIC DNA]</scope>
    <source>
        <strain evidence="11 12">EA</strain>
    </source>
</reference>
<proteinExistence type="inferred from homology"/>
<dbReference type="InterPro" id="IPR001240">
    <property type="entry name" value="PRAI_dom"/>
</dbReference>
<comment type="pathway">
    <text evidence="2 9">Amino-acid biosynthesis; L-tryptophan biosynthesis; L-tryptophan from chorismate: step 3/5.</text>
</comment>
<keyword evidence="7 9" id="KW-0057">Aromatic amino acid biosynthesis</keyword>
<dbReference type="InterPro" id="IPR013785">
    <property type="entry name" value="Aldolase_TIM"/>
</dbReference>
<name>A0ABV0D8Z0_9GAMM</name>
<comment type="catalytic activity">
    <reaction evidence="1 9">
        <text>N-(5-phospho-beta-D-ribosyl)anthranilate = 1-(2-carboxyphenylamino)-1-deoxy-D-ribulose 5-phosphate</text>
        <dbReference type="Rhea" id="RHEA:21540"/>
        <dbReference type="ChEBI" id="CHEBI:18277"/>
        <dbReference type="ChEBI" id="CHEBI:58613"/>
        <dbReference type="EC" id="5.3.1.24"/>
    </reaction>
</comment>
<organism evidence="11 12">
    <name type="scientific">Psychrobacter proteolyticus</name>
    <dbReference type="NCBI Taxonomy" id="147825"/>
    <lineage>
        <taxon>Bacteria</taxon>
        <taxon>Pseudomonadati</taxon>
        <taxon>Pseudomonadota</taxon>
        <taxon>Gammaproteobacteria</taxon>
        <taxon>Moraxellales</taxon>
        <taxon>Moraxellaceae</taxon>
        <taxon>Psychrobacter</taxon>
    </lineage>
</organism>
<dbReference type="CDD" id="cd00405">
    <property type="entry name" value="PRAI"/>
    <property type="match status" value="1"/>
</dbReference>
<evidence type="ECO:0000256" key="6">
    <source>
        <dbReference type="ARBA" id="ARBA00022822"/>
    </source>
</evidence>
<evidence type="ECO:0000256" key="1">
    <source>
        <dbReference type="ARBA" id="ARBA00001164"/>
    </source>
</evidence>
<evidence type="ECO:0000259" key="10">
    <source>
        <dbReference type="Pfam" id="PF00697"/>
    </source>
</evidence>